<dbReference type="Gramene" id="OB03G14750.1">
    <property type="protein sequence ID" value="OB03G14750.1"/>
    <property type="gene ID" value="OB03G14750"/>
</dbReference>
<feature type="region of interest" description="Disordered" evidence="1">
    <location>
        <begin position="1"/>
        <end position="23"/>
    </location>
</feature>
<evidence type="ECO:0000313" key="2">
    <source>
        <dbReference type="EnsemblPlants" id="OB03G14750.1"/>
    </source>
</evidence>
<protein>
    <submittedName>
        <fullName evidence="2">Uncharacterized protein</fullName>
    </submittedName>
</protein>
<reference evidence="2" key="2">
    <citation type="submission" date="2013-04" db="UniProtKB">
        <authorList>
            <consortium name="EnsemblPlants"/>
        </authorList>
    </citation>
    <scope>IDENTIFICATION</scope>
</reference>
<evidence type="ECO:0000256" key="1">
    <source>
        <dbReference type="SAM" id="MobiDB-lite"/>
    </source>
</evidence>
<dbReference type="EnsemblPlants" id="OB03G14750.1">
    <property type="protein sequence ID" value="OB03G14750.1"/>
    <property type="gene ID" value="OB03G14750"/>
</dbReference>
<feature type="compositionally biased region" description="Polar residues" evidence="1">
    <location>
        <begin position="1"/>
        <end position="12"/>
    </location>
</feature>
<dbReference type="Proteomes" id="UP000006038">
    <property type="component" value="Chromosome 3"/>
</dbReference>
<keyword evidence="3" id="KW-1185">Reference proteome</keyword>
<proteinExistence type="predicted"/>
<organism evidence="2">
    <name type="scientific">Oryza brachyantha</name>
    <name type="common">malo sina</name>
    <dbReference type="NCBI Taxonomy" id="4533"/>
    <lineage>
        <taxon>Eukaryota</taxon>
        <taxon>Viridiplantae</taxon>
        <taxon>Streptophyta</taxon>
        <taxon>Embryophyta</taxon>
        <taxon>Tracheophyta</taxon>
        <taxon>Spermatophyta</taxon>
        <taxon>Magnoliopsida</taxon>
        <taxon>Liliopsida</taxon>
        <taxon>Poales</taxon>
        <taxon>Poaceae</taxon>
        <taxon>BOP clade</taxon>
        <taxon>Oryzoideae</taxon>
        <taxon>Oryzeae</taxon>
        <taxon>Oryzinae</taxon>
        <taxon>Oryza</taxon>
    </lineage>
</organism>
<reference evidence="2" key="1">
    <citation type="journal article" date="2013" name="Nat. Commun.">
        <title>Whole-genome sequencing of Oryza brachyantha reveals mechanisms underlying Oryza genome evolution.</title>
        <authorList>
            <person name="Chen J."/>
            <person name="Huang Q."/>
            <person name="Gao D."/>
            <person name="Wang J."/>
            <person name="Lang Y."/>
            <person name="Liu T."/>
            <person name="Li B."/>
            <person name="Bai Z."/>
            <person name="Luis Goicoechea J."/>
            <person name="Liang C."/>
            <person name="Chen C."/>
            <person name="Zhang W."/>
            <person name="Sun S."/>
            <person name="Liao Y."/>
            <person name="Zhang X."/>
            <person name="Yang L."/>
            <person name="Song C."/>
            <person name="Wang M."/>
            <person name="Shi J."/>
            <person name="Liu G."/>
            <person name="Liu J."/>
            <person name="Zhou H."/>
            <person name="Zhou W."/>
            <person name="Yu Q."/>
            <person name="An N."/>
            <person name="Chen Y."/>
            <person name="Cai Q."/>
            <person name="Wang B."/>
            <person name="Liu B."/>
            <person name="Min J."/>
            <person name="Huang Y."/>
            <person name="Wu H."/>
            <person name="Li Z."/>
            <person name="Zhang Y."/>
            <person name="Yin Y."/>
            <person name="Song W."/>
            <person name="Jiang J."/>
            <person name="Jackson S.A."/>
            <person name="Wing R.A."/>
            <person name="Wang J."/>
            <person name="Chen M."/>
        </authorList>
    </citation>
    <scope>NUCLEOTIDE SEQUENCE [LARGE SCALE GENOMIC DNA]</scope>
    <source>
        <strain evidence="2">cv. IRGC 101232</strain>
    </source>
</reference>
<dbReference type="AlphaFoldDB" id="J3LK99"/>
<evidence type="ECO:0000313" key="3">
    <source>
        <dbReference type="Proteomes" id="UP000006038"/>
    </source>
</evidence>
<dbReference type="eggNOG" id="ENOG502TD2D">
    <property type="taxonomic scope" value="Eukaryota"/>
</dbReference>
<name>J3LK99_ORYBR</name>
<accession>J3LK99</accession>
<dbReference type="HOGENOM" id="CLU_2152260_0_0_1"/>
<sequence length="108" mass="10984">TTLGTCTGSESRSCAHGPPAAAPPSSVLRAFQTALLPLKPEPKAICQAVAAADPALGLAVGELVPERAARRVAEAVERHPRRLHVPGAELEAALQLVEHAAAAGVDAE</sequence>